<proteinExistence type="predicted"/>
<dbReference type="Gene3D" id="3.90.1600.10">
    <property type="entry name" value="Palm domain of DNA polymerase"/>
    <property type="match status" value="1"/>
</dbReference>
<accession>A0A2B4RNY2</accession>
<dbReference type="PANTHER" id="PTHR33568">
    <property type="entry name" value="DNA POLYMERASE"/>
    <property type="match status" value="1"/>
</dbReference>
<sequence>MAGGKRVWSQGWWEDNVSDGELARMMELYEDDFLEDVSYEELLCMEKEEPCNAFFGARPGAMVLHHRMTDVKQIRFVDVTSECPGVNKNGLYPLGHPIILYEPENQDPSVYNGLLKVDVLPLAELFHSVLPYRHKMSSGSYKLTLPFCAKCVEEESIKPMLARSFICSHTDSEQCLRAMACLKLYESLERVQQQVLYYDTDSVVCRWKPGDPEILLGDHLGEMTNELDEGDWMEEFVCAGAKNYGYQTPLGH</sequence>
<keyword evidence="2" id="KW-1185">Reference proteome</keyword>
<protein>
    <recommendedName>
        <fullName evidence="3">DNA-directed DNA polymerase</fullName>
    </recommendedName>
</protein>
<comment type="caution">
    <text evidence="1">The sequence shown here is derived from an EMBL/GenBank/DDBJ whole genome shotgun (WGS) entry which is preliminary data.</text>
</comment>
<feature type="non-terminal residue" evidence="1">
    <location>
        <position position="252"/>
    </location>
</feature>
<dbReference type="Proteomes" id="UP000225706">
    <property type="component" value="Unassembled WGS sequence"/>
</dbReference>
<dbReference type="SUPFAM" id="SSF56672">
    <property type="entry name" value="DNA/RNA polymerases"/>
    <property type="match status" value="1"/>
</dbReference>
<evidence type="ECO:0000313" key="1">
    <source>
        <dbReference type="EMBL" id="PFX18240.1"/>
    </source>
</evidence>
<dbReference type="EMBL" id="LSMT01000422">
    <property type="protein sequence ID" value="PFX18240.1"/>
    <property type="molecule type" value="Genomic_DNA"/>
</dbReference>
<dbReference type="AlphaFoldDB" id="A0A2B4RNY2"/>
<organism evidence="1 2">
    <name type="scientific">Stylophora pistillata</name>
    <name type="common">Smooth cauliflower coral</name>
    <dbReference type="NCBI Taxonomy" id="50429"/>
    <lineage>
        <taxon>Eukaryota</taxon>
        <taxon>Metazoa</taxon>
        <taxon>Cnidaria</taxon>
        <taxon>Anthozoa</taxon>
        <taxon>Hexacorallia</taxon>
        <taxon>Scleractinia</taxon>
        <taxon>Astrocoeniina</taxon>
        <taxon>Pocilloporidae</taxon>
        <taxon>Stylophora</taxon>
    </lineage>
</organism>
<evidence type="ECO:0000313" key="2">
    <source>
        <dbReference type="Proteomes" id="UP000225706"/>
    </source>
</evidence>
<dbReference type="InterPro" id="IPR043502">
    <property type="entry name" value="DNA/RNA_pol_sf"/>
</dbReference>
<dbReference type="InterPro" id="IPR023211">
    <property type="entry name" value="DNA_pol_palm_dom_sf"/>
</dbReference>
<dbReference type="PANTHER" id="PTHR33568:SF3">
    <property type="entry name" value="DNA-DIRECTED DNA POLYMERASE"/>
    <property type="match status" value="1"/>
</dbReference>
<name>A0A2B4RNY2_STYPI</name>
<gene>
    <name evidence="1" type="ORF">AWC38_SpisGene17386</name>
</gene>
<evidence type="ECO:0008006" key="3">
    <source>
        <dbReference type="Google" id="ProtNLM"/>
    </source>
</evidence>
<reference evidence="2" key="1">
    <citation type="journal article" date="2017" name="bioRxiv">
        <title>Comparative analysis of the genomes of Stylophora pistillata and Acropora digitifera provides evidence for extensive differences between species of corals.</title>
        <authorList>
            <person name="Voolstra C.R."/>
            <person name="Li Y."/>
            <person name="Liew Y.J."/>
            <person name="Baumgarten S."/>
            <person name="Zoccola D."/>
            <person name="Flot J.-F."/>
            <person name="Tambutte S."/>
            <person name="Allemand D."/>
            <person name="Aranda M."/>
        </authorList>
    </citation>
    <scope>NUCLEOTIDE SEQUENCE [LARGE SCALE GENOMIC DNA]</scope>
</reference>